<dbReference type="AlphaFoldDB" id="Q8EIJ3"/>
<accession>Q8EIJ3</accession>
<reference evidence="11 12" key="2">
    <citation type="journal article" date="2005" name="Proteomics">
        <title>Global detection and characterization of hypothetical proteins in Shewanella oneidensis MR-1 using LC-MS based proteomics.</title>
        <authorList>
            <person name="Elias D.A."/>
            <person name="Monroe M.E."/>
            <person name="Marshall M.J."/>
            <person name="Romine M.F."/>
            <person name="Belieav A.S."/>
            <person name="Fredrickson J.K."/>
            <person name="Anderson G.A."/>
            <person name="Smith R.D."/>
            <person name="Lipton M.S."/>
        </authorList>
    </citation>
    <scope>NUCLEOTIDE SEQUENCE [LARGE SCALE GENOMIC DNA]</scope>
    <source>
        <strain evidence="12">ATCC 700550 / JCM 31522 / CIP 106686 / LMG 19005 / NCIMB 14063 / MR-1</strain>
    </source>
</reference>
<dbReference type="PANTHER" id="PTHR30176:SF3">
    <property type="entry name" value="FERREDOXIN-TYPE PROTEIN NAPH"/>
    <property type="match status" value="1"/>
</dbReference>
<dbReference type="Gene3D" id="3.30.70.20">
    <property type="match status" value="1"/>
</dbReference>
<keyword evidence="9" id="KW-0472">Membrane</keyword>
<feature type="compositionally biased region" description="Low complexity" evidence="8">
    <location>
        <begin position="303"/>
        <end position="321"/>
    </location>
</feature>
<keyword evidence="3" id="KW-0479">Metal-binding</keyword>
<feature type="transmembrane region" description="Helical" evidence="9">
    <location>
        <begin position="188"/>
        <end position="210"/>
    </location>
</feature>
<sequence>MSNESMSNKSISHKTMNSKAKARTQNEHAAAIAELGWFGAHKYLLLRRTVQLSLLGLFALGPLLGIWLFKGNLSASLLLDTIPFADPLVSLQLLLAGHTPELSLLIGAGLVTAFYALAGGRVFCSWVCPVNLVTDTASWLRRKLKLPRTSELPRNLRYYLLALVLLLPLLTGSLIWEWVNPVPLVYRAVLFGSLSGLWILAAIFLLDLFIAERAWCGHLCPTGALFGLVGKWSPIKIVASKASACDNCMDCFAVCPERQVLKPALKGQSPVISSPDCTQCGRCIDVCAQRVFRYRTRFTGTQTQLSTGGSTNSQSPSSSSPIRQHIAPKAENDQ</sequence>
<dbReference type="BioCyc" id="SONE211586:G1GMP-788-MONOMER"/>
<evidence type="ECO:0000256" key="5">
    <source>
        <dbReference type="ARBA" id="ARBA00022982"/>
    </source>
</evidence>
<dbReference type="NCBIfam" id="NF007013">
    <property type="entry name" value="PRK09477.1"/>
    <property type="match status" value="1"/>
</dbReference>
<reference evidence="11 12" key="4">
    <citation type="journal article" date="2011" name="BMC Genomics">
        <title>Genome-wide protein localization prediction strategies for gram negative bacteria.</title>
        <authorList>
            <person name="Romine M.F."/>
        </authorList>
    </citation>
    <scope>NUCLEOTIDE SEQUENCE [LARGE SCALE GENOMIC DNA]</scope>
    <source>
        <strain evidence="12">ATCC 700550 / JCM 31522 / CIP 106686 / LMG 19005 / NCIMB 14063 / MR-1</strain>
    </source>
</reference>
<evidence type="ECO:0000256" key="8">
    <source>
        <dbReference type="SAM" id="MobiDB-lite"/>
    </source>
</evidence>
<dbReference type="InterPro" id="IPR051684">
    <property type="entry name" value="Electron_Trans/Redox"/>
</dbReference>
<dbReference type="Pfam" id="PF13237">
    <property type="entry name" value="Fer4_10"/>
    <property type="match status" value="1"/>
</dbReference>
<reference evidence="11 12" key="3">
    <citation type="journal article" date="2008" name="Appl. Environ. Microbiol.">
        <title>Identification of mobile elements and pseudogenes in the Shewanella oneidensis MR-1 genome.</title>
        <authorList>
            <person name="Romine M.F."/>
            <person name="Carlson T.S."/>
            <person name="Norbeck A.D."/>
            <person name="McCue L.A."/>
            <person name="Lipton M.S."/>
        </authorList>
    </citation>
    <scope>NUCLEOTIDE SEQUENCE [LARGE SCALE GENOMIC DNA]</scope>
    <source>
        <strain evidence="12">ATCC 700550 / JCM 31522 / CIP 106686 / LMG 19005 / NCIMB 14063 / MR-1</strain>
    </source>
</reference>
<organism evidence="11 12">
    <name type="scientific">Shewanella oneidensis (strain ATCC 700550 / JCM 31522 / CIP 106686 / LMG 19005 / NCIMB 14063 / MR-1)</name>
    <dbReference type="NCBI Taxonomy" id="211586"/>
    <lineage>
        <taxon>Bacteria</taxon>
        <taxon>Pseudomonadati</taxon>
        <taxon>Pseudomonadota</taxon>
        <taxon>Gammaproteobacteria</taxon>
        <taxon>Alteromonadales</taxon>
        <taxon>Shewanellaceae</taxon>
        <taxon>Shewanella</taxon>
    </lineage>
</organism>
<keyword evidence="12" id="KW-1185">Reference proteome</keyword>
<dbReference type="KEGG" id="son:SO_0846"/>
<feature type="transmembrane region" description="Helical" evidence="9">
    <location>
        <begin position="155"/>
        <end position="176"/>
    </location>
</feature>
<dbReference type="PANTHER" id="PTHR30176">
    <property type="entry name" value="FERREDOXIN-TYPE PROTEIN NAPH"/>
    <property type="match status" value="1"/>
</dbReference>
<keyword evidence="2" id="KW-0004">4Fe-4S</keyword>
<dbReference type="PhylomeDB" id="Q8EIJ3"/>
<dbReference type="GO" id="GO:0046872">
    <property type="term" value="F:metal ion binding"/>
    <property type="evidence" value="ECO:0007669"/>
    <property type="project" value="UniProtKB-KW"/>
</dbReference>
<dbReference type="Proteomes" id="UP000008186">
    <property type="component" value="Chromosome"/>
</dbReference>
<dbReference type="PATRIC" id="fig|211586.12.peg.810"/>
<dbReference type="GO" id="GO:0005886">
    <property type="term" value="C:plasma membrane"/>
    <property type="evidence" value="ECO:0000318"/>
    <property type="project" value="GO_Central"/>
</dbReference>
<dbReference type="EMBL" id="AE014299">
    <property type="protein sequence ID" value="AAN53922.2"/>
    <property type="molecule type" value="Genomic_DNA"/>
</dbReference>
<dbReference type="PROSITE" id="PS51379">
    <property type="entry name" value="4FE4S_FER_2"/>
    <property type="match status" value="2"/>
</dbReference>
<dbReference type="GO" id="GO:0016491">
    <property type="term" value="F:oxidoreductase activity"/>
    <property type="evidence" value="ECO:0007669"/>
    <property type="project" value="UniProtKB-KW"/>
</dbReference>
<evidence type="ECO:0000256" key="7">
    <source>
        <dbReference type="ARBA" id="ARBA00023014"/>
    </source>
</evidence>
<keyword evidence="9" id="KW-0812">Transmembrane</keyword>
<dbReference type="SUPFAM" id="SSF54862">
    <property type="entry name" value="4Fe-4S ferredoxins"/>
    <property type="match status" value="1"/>
</dbReference>
<evidence type="ECO:0000256" key="2">
    <source>
        <dbReference type="ARBA" id="ARBA00022485"/>
    </source>
</evidence>
<dbReference type="STRING" id="211586.SO_0846"/>
<dbReference type="EC" id="1.7.99.4" evidence="11"/>
<dbReference type="InterPro" id="IPR011886">
    <property type="entry name" value="NapH_MauN"/>
</dbReference>
<name>Q8EIJ3_SHEON</name>
<reference evidence="11 12" key="1">
    <citation type="journal article" date="2002" name="Nat. Biotechnol.">
        <title>Genome sequence of the dissimilatory metal ion-reducing bacterium Shewanella oneidensis.</title>
        <authorList>
            <person name="Heidelberg J.F."/>
            <person name="Paulsen I.T."/>
            <person name="Nelson K.E."/>
            <person name="Gaidos E.J."/>
            <person name="Nelson W.C."/>
            <person name="Read T.D."/>
            <person name="Eisen J.A."/>
            <person name="Seshadri R."/>
            <person name="Ward N."/>
            <person name="Methe B."/>
            <person name="Clayton R.A."/>
            <person name="Meyer T."/>
            <person name="Tsapin A."/>
            <person name="Scott J."/>
            <person name="Beanan M."/>
            <person name="Brinkac L."/>
            <person name="Daugherty S."/>
            <person name="DeBoy R.T."/>
            <person name="Dodson R.J."/>
            <person name="Durkin A.S."/>
            <person name="Haft D.H."/>
            <person name="Kolonay J.F."/>
            <person name="Madupu R."/>
            <person name="Peterson J.D."/>
            <person name="Umayam L.A."/>
            <person name="White O."/>
            <person name="Wolf A.M."/>
            <person name="Vamathevan J."/>
            <person name="Weidman J."/>
            <person name="Impraim M."/>
            <person name="Lee K."/>
            <person name="Berry K."/>
            <person name="Lee C."/>
            <person name="Mueller J."/>
            <person name="Khouri H."/>
            <person name="Gill J."/>
            <person name="Utterback T.R."/>
            <person name="McDonald L.A."/>
            <person name="Feldblyum T.V."/>
            <person name="Smith H.O."/>
            <person name="Venter J.C."/>
            <person name="Nealson K.H."/>
            <person name="Fraser C.M."/>
        </authorList>
    </citation>
    <scope>NUCLEOTIDE SEQUENCE [LARGE SCALE GENOMIC DNA]</scope>
    <source>
        <strain evidence="12">ATCC 700550 / JCM 31522 / CIP 106686 / LMG 19005 / NCIMB 14063 / MR-1</strain>
    </source>
</reference>
<evidence type="ECO:0000256" key="1">
    <source>
        <dbReference type="ARBA" id="ARBA00022448"/>
    </source>
</evidence>
<dbReference type="InterPro" id="IPR017896">
    <property type="entry name" value="4Fe4S_Fe-S-bd"/>
</dbReference>
<evidence type="ECO:0000259" key="10">
    <source>
        <dbReference type="PROSITE" id="PS51379"/>
    </source>
</evidence>
<keyword evidence="6" id="KW-0408">Iron</keyword>
<evidence type="ECO:0000256" key="3">
    <source>
        <dbReference type="ARBA" id="ARBA00022723"/>
    </source>
</evidence>
<dbReference type="OrthoDB" id="9806398at2"/>
<dbReference type="PROSITE" id="PS00198">
    <property type="entry name" value="4FE4S_FER_1"/>
    <property type="match status" value="1"/>
</dbReference>
<dbReference type="PaxDb" id="211586-SO_0846"/>
<evidence type="ECO:0000256" key="6">
    <source>
        <dbReference type="ARBA" id="ARBA00023004"/>
    </source>
</evidence>
<dbReference type="GO" id="GO:0051539">
    <property type="term" value="F:4 iron, 4 sulfur cluster binding"/>
    <property type="evidence" value="ECO:0007669"/>
    <property type="project" value="UniProtKB-KW"/>
</dbReference>
<keyword evidence="11" id="KW-0560">Oxidoreductase</keyword>
<dbReference type="HOGENOM" id="CLU_066585_1_0_6"/>
<gene>
    <name evidence="11" type="primary">napH</name>
    <name evidence="11" type="ordered locus">SO_0846</name>
</gene>
<evidence type="ECO:0000256" key="9">
    <source>
        <dbReference type="SAM" id="Phobius"/>
    </source>
</evidence>
<feature type="domain" description="4Fe-4S ferredoxin-type" evidence="10">
    <location>
        <begin position="236"/>
        <end position="266"/>
    </location>
</feature>
<feature type="region of interest" description="Disordered" evidence="8">
    <location>
        <begin position="303"/>
        <end position="334"/>
    </location>
</feature>
<evidence type="ECO:0000256" key="4">
    <source>
        <dbReference type="ARBA" id="ARBA00022737"/>
    </source>
</evidence>
<feature type="domain" description="4Fe-4S ferredoxin-type" evidence="10">
    <location>
        <begin position="268"/>
        <end position="297"/>
    </location>
</feature>
<dbReference type="Pfam" id="PF12801">
    <property type="entry name" value="Fer4_5"/>
    <property type="match status" value="2"/>
</dbReference>
<keyword evidence="4" id="KW-0677">Repeat</keyword>
<dbReference type="InterPro" id="IPR017900">
    <property type="entry name" value="4Fe4S_Fe_S_CS"/>
</dbReference>
<proteinExistence type="predicted"/>
<keyword evidence="7" id="KW-0411">Iron-sulfur</keyword>
<evidence type="ECO:0000313" key="12">
    <source>
        <dbReference type="Proteomes" id="UP000008186"/>
    </source>
</evidence>
<keyword evidence="5" id="KW-0249">Electron transport</keyword>
<evidence type="ECO:0000313" key="11">
    <source>
        <dbReference type="EMBL" id="AAN53922.2"/>
    </source>
</evidence>
<keyword evidence="1" id="KW-0813">Transport</keyword>
<dbReference type="NCBIfam" id="TIGR02163">
    <property type="entry name" value="napH"/>
    <property type="match status" value="1"/>
</dbReference>
<feature type="transmembrane region" description="Helical" evidence="9">
    <location>
        <begin position="104"/>
        <end position="134"/>
    </location>
</feature>
<protein>
    <submittedName>
        <fullName evidence="11">Quinol dehydrogenase ferredoxin subunit NapH</fullName>
        <ecNumber evidence="11">1.7.99.4</ecNumber>
    </submittedName>
</protein>
<feature type="transmembrane region" description="Helical" evidence="9">
    <location>
        <begin position="52"/>
        <end position="69"/>
    </location>
</feature>
<keyword evidence="9" id="KW-1133">Transmembrane helix</keyword>
<dbReference type="eggNOG" id="COG0348">
    <property type="taxonomic scope" value="Bacteria"/>
</dbReference>